<reference evidence="2 3" key="1">
    <citation type="journal article" date="2019" name="Nat. Ecol. Evol.">
        <title>Megaphylogeny resolves global patterns of mushroom evolution.</title>
        <authorList>
            <person name="Varga T."/>
            <person name="Krizsan K."/>
            <person name="Foldi C."/>
            <person name="Dima B."/>
            <person name="Sanchez-Garcia M."/>
            <person name="Sanchez-Ramirez S."/>
            <person name="Szollosi G.J."/>
            <person name="Szarkandi J.G."/>
            <person name="Papp V."/>
            <person name="Albert L."/>
            <person name="Andreopoulos W."/>
            <person name="Angelini C."/>
            <person name="Antonin V."/>
            <person name="Barry K.W."/>
            <person name="Bougher N.L."/>
            <person name="Buchanan P."/>
            <person name="Buyck B."/>
            <person name="Bense V."/>
            <person name="Catcheside P."/>
            <person name="Chovatia M."/>
            <person name="Cooper J."/>
            <person name="Damon W."/>
            <person name="Desjardin D."/>
            <person name="Finy P."/>
            <person name="Geml J."/>
            <person name="Haridas S."/>
            <person name="Hughes K."/>
            <person name="Justo A."/>
            <person name="Karasinski D."/>
            <person name="Kautmanova I."/>
            <person name="Kiss B."/>
            <person name="Kocsube S."/>
            <person name="Kotiranta H."/>
            <person name="LaButti K.M."/>
            <person name="Lechner B.E."/>
            <person name="Liimatainen K."/>
            <person name="Lipzen A."/>
            <person name="Lukacs Z."/>
            <person name="Mihaltcheva S."/>
            <person name="Morgado L.N."/>
            <person name="Niskanen T."/>
            <person name="Noordeloos M.E."/>
            <person name="Ohm R.A."/>
            <person name="Ortiz-Santana B."/>
            <person name="Ovrebo C."/>
            <person name="Racz N."/>
            <person name="Riley R."/>
            <person name="Savchenko A."/>
            <person name="Shiryaev A."/>
            <person name="Soop K."/>
            <person name="Spirin V."/>
            <person name="Szebenyi C."/>
            <person name="Tomsovsky M."/>
            <person name="Tulloss R.E."/>
            <person name="Uehling J."/>
            <person name="Grigoriev I.V."/>
            <person name="Vagvolgyi C."/>
            <person name="Papp T."/>
            <person name="Martin F.M."/>
            <person name="Miettinen O."/>
            <person name="Hibbett D.S."/>
            <person name="Nagy L.G."/>
        </authorList>
    </citation>
    <scope>NUCLEOTIDE SEQUENCE [LARGE SCALE GENOMIC DNA]</scope>
    <source>
        <strain evidence="2 3">CBS 962.96</strain>
    </source>
</reference>
<organism evidence="2 3">
    <name type="scientific">Dendrothele bispora (strain CBS 962.96)</name>
    <dbReference type="NCBI Taxonomy" id="1314807"/>
    <lineage>
        <taxon>Eukaryota</taxon>
        <taxon>Fungi</taxon>
        <taxon>Dikarya</taxon>
        <taxon>Basidiomycota</taxon>
        <taxon>Agaricomycotina</taxon>
        <taxon>Agaricomycetes</taxon>
        <taxon>Agaricomycetidae</taxon>
        <taxon>Agaricales</taxon>
        <taxon>Agaricales incertae sedis</taxon>
        <taxon>Dendrothele</taxon>
    </lineage>
</organism>
<keyword evidence="3" id="KW-1185">Reference proteome</keyword>
<dbReference type="Proteomes" id="UP000297245">
    <property type="component" value="Unassembled WGS sequence"/>
</dbReference>
<feature type="region of interest" description="Disordered" evidence="1">
    <location>
        <begin position="153"/>
        <end position="172"/>
    </location>
</feature>
<dbReference type="EMBL" id="ML179434">
    <property type="protein sequence ID" value="THU87810.1"/>
    <property type="molecule type" value="Genomic_DNA"/>
</dbReference>
<evidence type="ECO:0000256" key="1">
    <source>
        <dbReference type="SAM" id="MobiDB-lite"/>
    </source>
</evidence>
<protein>
    <submittedName>
        <fullName evidence="2">Uncharacterized protein</fullName>
    </submittedName>
</protein>
<gene>
    <name evidence="2" type="ORF">K435DRAFT_804000</name>
</gene>
<dbReference type="AlphaFoldDB" id="A0A4S8LG77"/>
<feature type="region of interest" description="Disordered" evidence="1">
    <location>
        <begin position="28"/>
        <end position="66"/>
    </location>
</feature>
<sequence length="172" mass="19212">MSYAVESSGKNLDGDSGLRRKMLIPKRLGTRLDTTGQEGSSLFKDDEEVNEERNNDDDDGEEKGLGWSSHAKTLEIELEEEEEVEWISVRQANWWNHRAVVLGVSWMQKIVKLFVSSPGNDTHTIKRLGAANSRSFKLGEYGVTLALGSRLSPQENDFSSLRGKPGFQAKKA</sequence>
<evidence type="ECO:0000313" key="2">
    <source>
        <dbReference type="EMBL" id="THU87810.1"/>
    </source>
</evidence>
<feature type="compositionally biased region" description="Acidic residues" evidence="1">
    <location>
        <begin position="45"/>
        <end position="61"/>
    </location>
</feature>
<evidence type="ECO:0000313" key="3">
    <source>
        <dbReference type="Proteomes" id="UP000297245"/>
    </source>
</evidence>
<accession>A0A4S8LG77</accession>
<name>A0A4S8LG77_DENBC</name>
<proteinExistence type="predicted"/>